<evidence type="ECO:0000313" key="6">
    <source>
        <dbReference type="Proteomes" id="UP000016665"/>
    </source>
</evidence>
<proteinExistence type="inferred from homology"/>
<dbReference type="PANTHER" id="PTHR11430:SF77">
    <property type="entry name" value="LIPOCALIN-LIKE 1 PROTEIN"/>
    <property type="match status" value="1"/>
</dbReference>
<dbReference type="PANTHER" id="PTHR11430">
    <property type="entry name" value="LIPOCALIN"/>
    <property type="match status" value="1"/>
</dbReference>
<protein>
    <recommendedName>
        <fullName evidence="4">Lipocalin/cytosolic fatty-acid binding domain-containing protein</fullName>
    </recommendedName>
</protein>
<keyword evidence="3" id="KW-0732">Signal</keyword>
<evidence type="ECO:0000259" key="4">
    <source>
        <dbReference type="Pfam" id="PF00061"/>
    </source>
</evidence>
<dbReference type="SUPFAM" id="SSF50814">
    <property type="entry name" value="Lipocalins"/>
    <property type="match status" value="2"/>
</dbReference>
<reference evidence="5" key="2">
    <citation type="submission" date="2025-08" db="UniProtKB">
        <authorList>
            <consortium name="Ensembl"/>
        </authorList>
    </citation>
    <scope>IDENTIFICATION</scope>
</reference>
<reference evidence="5 6" key="1">
    <citation type="journal article" date="2012" name="Nature">
        <title>The genomic landscape of species divergence in Ficedula flycatchers.</title>
        <authorList>
            <person name="Ellegren H."/>
            <person name="Smeds L."/>
            <person name="Burri R."/>
            <person name="Olason P.I."/>
            <person name="Backstrom N."/>
            <person name="Kawakami T."/>
            <person name="Kunstner A."/>
            <person name="Makinen H."/>
            <person name="Nadachowska-Brzyska K."/>
            <person name="Qvarnstrom A."/>
            <person name="Uebbing S."/>
            <person name="Wolf J.B."/>
        </authorList>
    </citation>
    <scope>NUCLEOTIDE SEQUENCE [LARGE SCALE GENOMIC DNA]</scope>
</reference>
<feature type="chain" id="PRO_5032701098" description="Lipocalin/cytosolic fatty-acid binding domain-containing protein" evidence="3">
    <location>
        <begin position="21"/>
        <end position="237"/>
    </location>
</feature>
<dbReference type="InterPro" id="IPR002345">
    <property type="entry name" value="Lipocalin"/>
</dbReference>
<reference evidence="5" key="3">
    <citation type="submission" date="2025-09" db="UniProtKB">
        <authorList>
            <consortium name="Ensembl"/>
        </authorList>
    </citation>
    <scope>IDENTIFICATION</scope>
</reference>
<dbReference type="PROSITE" id="PS00213">
    <property type="entry name" value="LIPOCALIN"/>
    <property type="match status" value="1"/>
</dbReference>
<evidence type="ECO:0000256" key="1">
    <source>
        <dbReference type="ARBA" id="ARBA00006889"/>
    </source>
</evidence>
<organism evidence="5 6">
    <name type="scientific">Ficedula albicollis</name>
    <name type="common">Collared flycatcher</name>
    <name type="synonym">Muscicapa albicollis</name>
    <dbReference type="NCBI Taxonomy" id="59894"/>
    <lineage>
        <taxon>Eukaryota</taxon>
        <taxon>Metazoa</taxon>
        <taxon>Chordata</taxon>
        <taxon>Craniata</taxon>
        <taxon>Vertebrata</taxon>
        <taxon>Euteleostomi</taxon>
        <taxon>Archelosauria</taxon>
        <taxon>Archosauria</taxon>
        <taxon>Dinosauria</taxon>
        <taxon>Saurischia</taxon>
        <taxon>Theropoda</taxon>
        <taxon>Coelurosauria</taxon>
        <taxon>Aves</taxon>
        <taxon>Neognathae</taxon>
        <taxon>Neoaves</taxon>
        <taxon>Telluraves</taxon>
        <taxon>Australaves</taxon>
        <taxon>Passeriformes</taxon>
        <taxon>Muscicapidae</taxon>
        <taxon>Ficedula</taxon>
    </lineage>
</organism>
<dbReference type="Ensembl" id="ENSFALT00000039210.1">
    <property type="protein sequence ID" value="ENSFALP00000033854.1"/>
    <property type="gene ID" value="ENSFALG00000023206.1"/>
</dbReference>
<gene>
    <name evidence="5" type="primary">LOC101817239</name>
</gene>
<dbReference type="Gene3D" id="2.40.128.20">
    <property type="match status" value="2"/>
</dbReference>
<dbReference type="AlphaFoldDB" id="A0A803WFU8"/>
<sequence>MRSEGLSLGLVLLCLLRVQAKPLGTAEPDASKVAGTWYITAMASDSKTYLEKKDQLKMAMANIEVLGDGDLNVSFAIPTAGSGQQQLGAVPPQRMGQDPTITTFPAEPVSPQKLRARVRACIIPRCQPKYPLCQGPERCMKFSSIYKPTGNPDEYHSSDRGNKTVQLVNTDSSSYMVVFATREKNGKKLKMLRLYSRAQQVRPKIISLFKRFAKQYGFTDETIWILPTQEECQLGEP</sequence>
<name>A0A803WFU8_FICAL</name>
<comment type="similarity">
    <text evidence="1 2">Belongs to the calycin superfamily. Lipocalin family.</text>
</comment>
<evidence type="ECO:0000256" key="3">
    <source>
        <dbReference type="SAM" id="SignalP"/>
    </source>
</evidence>
<feature type="signal peptide" evidence="3">
    <location>
        <begin position="1"/>
        <end position="20"/>
    </location>
</feature>
<dbReference type="GeneTree" id="ENSGT01050000244868"/>
<feature type="domain" description="Lipocalin/cytosolic fatty-acid binding" evidence="4">
    <location>
        <begin position="138"/>
        <end position="226"/>
    </location>
</feature>
<dbReference type="Pfam" id="PF00061">
    <property type="entry name" value="Lipocalin"/>
    <property type="match status" value="2"/>
</dbReference>
<evidence type="ECO:0000256" key="2">
    <source>
        <dbReference type="RuleBase" id="RU003695"/>
    </source>
</evidence>
<accession>A0A803WFU8</accession>
<evidence type="ECO:0000313" key="5">
    <source>
        <dbReference type="Ensembl" id="ENSFALP00000033854.1"/>
    </source>
</evidence>
<dbReference type="GO" id="GO:0036094">
    <property type="term" value="F:small molecule binding"/>
    <property type="evidence" value="ECO:0007669"/>
    <property type="project" value="InterPro"/>
</dbReference>
<dbReference type="Proteomes" id="UP000016665">
    <property type="component" value="Chromosome 17"/>
</dbReference>
<dbReference type="InterPro" id="IPR012674">
    <property type="entry name" value="Calycin"/>
</dbReference>
<feature type="domain" description="Lipocalin/cytosolic fatty-acid binding" evidence="4">
    <location>
        <begin position="34"/>
        <end position="79"/>
    </location>
</feature>
<dbReference type="InterPro" id="IPR000566">
    <property type="entry name" value="Lipocln_cytosolic_FA-bd_dom"/>
</dbReference>
<dbReference type="InterPro" id="IPR022272">
    <property type="entry name" value="Lipocalin_CS"/>
</dbReference>
<keyword evidence="6" id="KW-1185">Reference proteome</keyword>